<dbReference type="AlphaFoldDB" id="W7LA77"/>
<dbReference type="EMBL" id="APVL01000031">
    <property type="protein sequence ID" value="EWG08714.1"/>
    <property type="molecule type" value="Genomic_DNA"/>
</dbReference>
<organism evidence="1 2">
    <name type="scientific">Cytobacillus firmus DS1</name>
    <dbReference type="NCBI Taxonomy" id="1307436"/>
    <lineage>
        <taxon>Bacteria</taxon>
        <taxon>Bacillati</taxon>
        <taxon>Bacillota</taxon>
        <taxon>Bacilli</taxon>
        <taxon>Bacillales</taxon>
        <taxon>Bacillaceae</taxon>
        <taxon>Cytobacillus</taxon>
    </lineage>
</organism>
<reference evidence="2" key="1">
    <citation type="submission" date="2013-03" db="EMBL/GenBank/DDBJ databases">
        <title>Draft genome sequence of Bacillus firmus DS1.</title>
        <authorList>
            <person name="Peng D."/>
            <person name="Zhu L."/>
            <person name="Sun M."/>
        </authorList>
    </citation>
    <scope>NUCLEOTIDE SEQUENCE [LARGE SCALE GENOMIC DNA]</scope>
    <source>
        <strain evidence="2">DS1</strain>
    </source>
</reference>
<gene>
    <name evidence="1" type="ORF">PBF_22789</name>
</gene>
<name>W7LA77_CYTFI</name>
<proteinExistence type="predicted"/>
<dbReference type="OrthoDB" id="2679964at2"/>
<dbReference type="PATRIC" id="fig|1307436.3.peg.4853"/>
<evidence type="ECO:0000313" key="2">
    <source>
        <dbReference type="Proteomes" id="UP000019270"/>
    </source>
</evidence>
<dbReference type="RefSeq" id="WP_035333013.1">
    <property type="nucleotide sequence ID" value="NZ_APVL01000031.1"/>
</dbReference>
<protein>
    <submittedName>
        <fullName evidence="1">Uncharacterized protein</fullName>
    </submittedName>
</protein>
<reference evidence="1 2" key="2">
    <citation type="journal article" date="2016" name="Sci. Rep.">
        <title>A novel serine protease, Sep1, from Bacillus firmus DS-1 has nematicidal activity and degrades multiple intestinal-associated nematode proteins.</title>
        <authorList>
            <person name="Geng C."/>
            <person name="Nie X."/>
            <person name="Tang Z."/>
            <person name="Zhang Y."/>
            <person name="Lin J."/>
            <person name="Sun M."/>
            <person name="Peng D."/>
        </authorList>
    </citation>
    <scope>NUCLEOTIDE SEQUENCE [LARGE SCALE GENOMIC DNA]</scope>
    <source>
        <strain evidence="1 2">DS1</strain>
    </source>
</reference>
<sequence>MDEPVFDFKKMMRLTNKDRLLSLVFKDLMSRKGFKDEREVYQIIFNGYVLNDSIMEEEYMNC</sequence>
<accession>W7LA77</accession>
<comment type="caution">
    <text evidence="1">The sequence shown here is derived from an EMBL/GenBank/DDBJ whole genome shotgun (WGS) entry which is preliminary data.</text>
</comment>
<dbReference type="Proteomes" id="UP000019270">
    <property type="component" value="Unassembled WGS sequence"/>
</dbReference>
<evidence type="ECO:0000313" key="1">
    <source>
        <dbReference type="EMBL" id="EWG08714.1"/>
    </source>
</evidence>